<evidence type="ECO:0000313" key="3">
    <source>
        <dbReference type="EMBL" id="KYG70114.1"/>
    </source>
</evidence>
<dbReference type="OrthoDB" id="9794942at2"/>
<reference evidence="3 4" key="1">
    <citation type="submission" date="2016-03" db="EMBL/GenBank/DDBJ databases">
        <authorList>
            <person name="Ploux O."/>
        </authorList>
    </citation>
    <scope>NUCLEOTIDE SEQUENCE [LARGE SCALE GENOMIC DNA]</scope>
    <source>
        <strain evidence="3 4">BER2</strain>
    </source>
</reference>
<dbReference type="PANTHER" id="PTHR43540:SF14">
    <property type="entry name" value="ISOCHORISMATASE"/>
    <property type="match status" value="1"/>
</dbReference>
<protein>
    <recommendedName>
        <fullName evidence="2">Isochorismatase-like domain-containing protein</fullName>
    </recommendedName>
</protein>
<dbReference type="RefSeq" id="WP_063243024.1">
    <property type="nucleotide sequence ID" value="NZ_LUKF01000003.1"/>
</dbReference>
<dbReference type="EMBL" id="LUKF01000003">
    <property type="protein sequence ID" value="KYG70114.1"/>
    <property type="molecule type" value="Genomic_DNA"/>
</dbReference>
<feature type="domain" description="Isochorismatase-like" evidence="2">
    <location>
        <begin position="5"/>
        <end position="149"/>
    </location>
</feature>
<proteinExistence type="predicted"/>
<keyword evidence="1" id="KW-0378">Hydrolase</keyword>
<dbReference type="PANTHER" id="PTHR43540">
    <property type="entry name" value="PEROXYUREIDOACRYLATE/UREIDOACRYLATE AMIDOHYDROLASE-RELATED"/>
    <property type="match status" value="1"/>
</dbReference>
<gene>
    <name evidence="3" type="ORF">AZI85_15630</name>
</gene>
<name>A0A150WUI7_BDEBC</name>
<sequence length="174" mass="19362">MNQGTALMIVDAQVNMFDPKRPVFEAEHLLERLKKLLSLARASGTQVVFVQNSGTAGEPDEPRTPGWLIHPELEIIVGDLIIQKTECNVYAENDLEKRLKQMGIKKLIIAGLQSEYCVVTNCEKSLEAGFEVILVSDAHSTYDSTTQKAPEIIASINAKLRDKVDLWRVDDVAI</sequence>
<evidence type="ECO:0000259" key="2">
    <source>
        <dbReference type="Pfam" id="PF00857"/>
    </source>
</evidence>
<dbReference type="Gene3D" id="3.40.50.850">
    <property type="entry name" value="Isochorismatase-like"/>
    <property type="match status" value="1"/>
</dbReference>
<organism evidence="3 4">
    <name type="scientific">Bdellovibrio bacteriovorus</name>
    <dbReference type="NCBI Taxonomy" id="959"/>
    <lineage>
        <taxon>Bacteria</taxon>
        <taxon>Pseudomonadati</taxon>
        <taxon>Bdellovibrionota</taxon>
        <taxon>Bdellovibrionia</taxon>
        <taxon>Bdellovibrionales</taxon>
        <taxon>Pseudobdellovibrionaceae</taxon>
        <taxon>Bdellovibrio</taxon>
    </lineage>
</organism>
<comment type="caution">
    <text evidence="3">The sequence shown here is derived from an EMBL/GenBank/DDBJ whole genome shotgun (WGS) entry which is preliminary data.</text>
</comment>
<dbReference type="InterPro" id="IPR050272">
    <property type="entry name" value="Isochorismatase-like_hydrls"/>
</dbReference>
<dbReference type="Pfam" id="PF00857">
    <property type="entry name" value="Isochorismatase"/>
    <property type="match status" value="1"/>
</dbReference>
<evidence type="ECO:0000313" key="4">
    <source>
        <dbReference type="Proteomes" id="UP000075391"/>
    </source>
</evidence>
<accession>A0A150WUI7</accession>
<dbReference type="AlphaFoldDB" id="A0A150WUI7"/>
<dbReference type="InterPro" id="IPR000868">
    <property type="entry name" value="Isochorismatase-like_dom"/>
</dbReference>
<dbReference type="Proteomes" id="UP000075391">
    <property type="component" value="Unassembled WGS sequence"/>
</dbReference>
<dbReference type="InterPro" id="IPR036380">
    <property type="entry name" value="Isochorismatase-like_sf"/>
</dbReference>
<dbReference type="GO" id="GO:0016787">
    <property type="term" value="F:hydrolase activity"/>
    <property type="evidence" value="ECO:0007669"/>
    <property type="project" value="UniProtKB-KW"/>
</dbReference>
<evidence type="ECO:0000256" key="1">
    <source>
        <dbReference type="ARBA" id="ARBA00022801"/>
    </source>
</evidence>
<dbReference type="SUPFAM" id="SSF52499">
    <property type="entry name" value="Isochorismatase-like hydrolases"/>
    <property type="match status" value="1"/>
</dbReference>